<dbReference type="Proteomes" id="UP000190648">
    <property type="component" value="Unassembled WGS sequence"/>
</dbReference>
<reference evidence="2 3" key="1">
    <citation type="submission" date="2016-02" db="EMBL/GenBank/DDBJ databases">
        <title>Band-tailed pigeon sequencing and assembly.</title>
        <authorList>
            <person name="Soares A.E."/>
            <person name="Novak B.J."/>
            <person name="Rice E.S."/>
            <person name="O'Connell B."/>
            <person name="Chang D."/>
            <person name="Weber S."/>
            <person name="Shapiro B."/>
        </authorList>
    </citation>
    <scope>NUCLEOTIDE SEQUENCE [LARGE SCALE GENOMIC DNA]</scope>
    <source>
        <strain evidence="2">BTP2013</strain>
        <tissue evidence="2">Blood</tissue>
    </source>
</reference>
<gene>
    <name evidence="2" type="ORF">AV530_006517</name>
</gene>
<keyword evidence="3" id="KW-1185">Reference proteome</keyword>
<organism evidence="2 3">
    <name type="scientific">Patagioenas fasciata monilis</name>
    <dbReference type="NCBI Taxonomy" id="372326"/>
    <lineage>
        <taxon>Eukaryota</taxon>
        <taxon>Metazoa</taxon>
        <taxon>Chordata</taxon>
        <taxon>Craniata</taxon>
        <taxon>Vertebrata</taxon>
        <taxon>Euteleostomi</taxon>
        <taxon>Archelosauria</taxon>
        <taxon>Archosauria</taxon>
        <taxon>Dinosauria</taxon>
        <taxon>Saurischia</taxon>
        <taxon>Theropoda</taxon>
        <taxon>Coelurosauria</taxon>
        <taxon>Aves</taxon>
        <taxon>Neognathae</taxon>
        <taxon>Neoaves</taxon>
        <taxon>Columbimorphae</taxon>
        <taxon>Columbiformes</taxon>
        <taxon>Columbidae</taxon>
        <taxon>Patagioenas</taxon>
    </lineage>
</organism>
<evidence type="ECO:0000313" key="3">
    <source>
        <dbReference type="Proteomes" id="UP000190648"/>
    </source>
</evidence>
<comment type="caution">
    <text evidence="2">The sequence shown here is derived from an EMBL/GenBank/DDBJ whole genome shotgun (WGS) entry which is preliminary data.</text>
</comment>
<protein>
    <submittedName>
        <fullName evidence="2">Uncharacterized protein</fullName>
    </submittedName>
</protein>
<accession>A0A1V4KGX3</accession>
<feature type="compositionally biased region" description="Basic residues" evidence="1">
    <location>
        <begin position="61"/>
        <end position="73"/>
    </location>
</feature>
<feature type="region of interest" description="Disordered" evidence="1">
    <location>
        <begin position="59"/>
        <end position="81"/>
    </location>
</feature>
<sequence>MRTNCSATAFGSASAHLVRARGGTGLRLRMRRRERWDSGICRPTCRWRAGAPRACSVRAQGRARRSRAGRTRGRRGEGEGVAQAHCAVSAQRCGEHQGAPFWRCCAVPGAAGSGARRGAWPGGVSVKLILQNLSGLQSRNR</sequence>
<evidence type="ECO:0000313" key="2">
    <source>
        <dbReference type="EMBL" id="OPJ83655.1"/>
    </source>
</evidence>
<dbReference type="AlphaFoldDB" id="A0A1V4KGX3"/>
<dbReference type="EMBL" id="LSYS01003169">
    <property type="protein sequence ID" value="OPJ83655.1"/>
    <property type="molecule type" value="Genomic_DNA"/>
</dbReference>
<name>A0A1V4KGX3_PATFA</name>
<proteinExistence type="predicted"/>
<evidence type="ECO:0000256" key="1">
    <source>
        <dbReference type="SAM" id="MobiDB-lite"/>
    </source>
</evidence>